<evidence type="ECO:0000256" key="3">
    <source>
        <dbReference type="ARBA" id="ARBA00006916"/>
    </source>
</evidence>
<evidence type="ECO:0000313" key="11">
    <source>
        <dbReference type="Proteomes" id="UP000070700"/>
    </source>
</evidence>
<evidence type="ECO:0000256" key="2">
    <source>
        <dbReference type="ARBA" id="ARBA00004604"/>
    </source>
</evidence>
<name>A0A194XLI3_MOLSC</name>
<dbReference type="PANTHER" id="PTHR33911:SF1">
    <property type="entry name" value="RRNA-PROCESSING PROTEIN EFG1"/>
    <property type="match status" value="1"/>
</dbReference>
<feature type="region of interest" description="Disordered" evidence="9">
    <location>
        <begin position="205"/>
        <end position="290"/>
    </location>
</feature>
<dbReference type="OrthoDB" id="47732at2759"/>
<reference evidence="10 11" key="1">
    <citation type="submission" date="2015-10" db="EMBL/GenBank/DDBJ databases">
        <title>Full genome of DAOMC 229536 Phialocephala scopiformis, a fungal endophyte of spruce producing the potent anti-insectan compound rugulosin.</title>
        <authorList>
            <consortium name="DOE Joint Genome Institute"/>
            <person name="Walker A.K."/>
            <person name="Frasz S.L."/>
            <person name="Seifert K.A."/>
            <person name="Miller J.D."/>
            <person name="Mondo S.J."/>
            <person name="Labutti K."/>
            <person name="Lipzen A."/>
            <person name="Dockter R."/>
            <person name="Kennedy M."/>
            <person name="Grigoriev I.V."/>
            <person name="Spatafora J.W."/>
        </authorList>
    </citation>
    <scope>NUCLEOTIDE SEQUENCE [LARGE SCALE GENOMIC DNA]</scope>
    <source>
        <strain evidence="10 11">CBS 120377</strain>
    </source>
</reference>
<feature type="compositionally biased region" description="Basic and acidic residues" evidence="9">
    <location>
        <begin position="249"/>
        <end position="266"/>
    </location>
</feature>
<sequence>MGPKRKHQESEAQGDVHESRQAQVYGNKPRPAKKPRNSEPARKQLHASSVNAIKKKIRDVSRRLERSENVPADVRVQDERALATYEQELAEAEAEKVRQKMIKKYHMVRFFERQKATRLLKRLRKRLIEADSTEEVETLKTQMYVAEVDLNYTQYCPLSLPYVSLYPPKGTVTKDEDEQVEDTRPKPEMWAEVEKCMELGTLDRLRNRPPNTPANTSKRLERKVPKPKRVELVDTTGMNRRERRSLRGVNKEGKAKNKSTGFEKNKAFGATLSANLGETEEDSDGGFFEE</sequence>
<evidence type="ECO:0000256" key="6">
    <source>
        <dbReference type="ARBA" id="ARBA00022552"/>
    </source>
</evidence>
<dbReference type="EMBL" id="KQ947408">
    <property type="protein sequence ID" value="KUJ21038.1"/>
    <property type="molecule type" value="Genomic_DNA"/>
</dbReference>
<accession>A0A194XLI3</accession>
<protein>
    <recommendedName>
        <fullName evidence="4">rRNA-processing protein EFG1</fullName>
    </recommendedName>
    <alternativeName>
        <fullName evidence="5">rRNA-processing protein efg1</fullName>
    </alternativeName>
</protein>
<dbReference type="PANTHER" id="PTHR33911">
    <property type="entry name" value="RRNA-PROCESSING PROTEIN EFG1"/>
    <property type="match status" value="1"/>
</dbReference>
<keyword evidence="11" id="KW-1185">Reference proteome</keyword>
<evidence type="ECO:0000256" key="7">
    <source>
        <dbReference type="ARBA" id="ARBA00023054"/>
    </source>
</evidence>
<evidence type="ECO:0000313" key="10">
    <source>
        <dbReference type="EMBL" id="KUJ21038.1"/>
    </source>
</evidence>
<dbReference type="Pfam" id="PF10153">
    <property type="entry name" value="Efg1"/>
    <property type="match status" value="1"/>
</dbReference>
<dbReference type="RefSeq" id="XP_018075393.1">
    <property type="nucleotide sequence ID" value="XM_018222227.1"/>
</dbReference>
<comment type="similarity">
    <text evidence="3">Belongs to the EFG1 family.</text>
</comment>
<dbReference type="GO" id="GO:0030688">
    <property type="term" value="C:preribosome, small subunit precursor"/>
    <property type="evidence" value="ECO:0007669"/>
    <property type="project" value="TreeGrafter"/>
</dbReference>
<dbReference type="STRING" id="149040.A0A194XLI3"/>
<dbReference type="InParanoid" id="A0A194XLI3"/>
<evidence type="ECO:0000256" key="1">
    <source>
        <dbReference type="ARBA" id="ARBA00002773"/>
    </source>
</evidence>
<evidence type="ECO:0000256" key="9">
    <source>
        <dbReference type="SAM" id="MobiDB-lite"/>
    </source>
</evidence>
<feature type="compositionally biased region" description="Acidic residues" evidence="9">
    <location>
        <begin position="278"/>
        <end position="290"/>
    </location>
</feature>
<dbReference type="AlphaFoldDB" id="A0A194XLI3"/>
<organism evidence="10 11">
    <name type="scientific">Mollisia scopiformis</name>
    <name type="common">Conifer needle endophyte fungus</name>
    <name type="synonym">Phialocephala scopiformis</name>
    <dbReference type="NCBI Taxonomy" id="149040"/>
    <lineage>
        <taxon>Eukaryota</taxon>
        <taxon>Fungi</taxon>
        <taxon>Dikarya</taxon>
        <taxon>Ascomycota</taxon>
        <taxon>Pezizomycotina</taxon>
        <taxon>Leotiomycetes</taxon>
        <taxon>Helotiales</taxon>
        <taxon>Mollisiaceae</taxon>
        <taxon>Mollisia</taxon>
    </lineage>
</organism>
<feature type="region of interest" description="Disordered" evidence="9">
    <location>
        <begin position="1"/>
        <end position="53"/>
    </location>
</feature>
<dbReference type="FunCoup" id="A0A194XLI3">
    <property type="interactions" value="172"/>
</dbReference>
<keyword evidence="7" id="KW-0175">Coiled coil</keyword>
<comment type="subcellular location">
    <subcellularLocation>
        <location evidence="2">Nucleus</location>
        <location evidence="2">Nucleolus</location>
    </subcellularLocation>
</comment>
<keyword evidence="8" id="KW-0539">Nucleus</keyword>
<proteinExistence type="inferred from homology"/>
<dbReference type="InterPro" id="IPR050786">
    <property type="entry name" value="EFG1_rRNA-proc"/>
</dbReference>
<comment type="function">
    <text evidence="1">Involved in rRNA processing.</text>
</comment>
<feature type="compositionally biased region" description="Basic and acidic residues" evidence="9">
    <location>
        <begin position="8"/>
        <end position="20"/>
    </location>
</feature>
<gene>
    <name evidence="10" type="ORF">LY89DRAFT_778665</name>
</gene>
<feature type="compositionally biased region" description="Basic and acidic residues" evidence="9">
    <location>
        <begin position="218"/>
        <end position="232"/>
    </location>
</feature>
<evidence type="ECO:0000256" key="4">
    <source>
        <dbReference type="ARBA" id="ARBA00018689"/>
    </source>
</evidence>
<keyword evidence="6" id="KW-0698">rRNA processing</keyword>
<dbReference type="GO" id="GO:0005730">
    <property type="term" value="C:nucleolus"/>
    <property type="evidence" value="ECO:0007669"/>
    <property type="project" value="UniProtKB-SubCell"/>
</dbReference>
<evidence type="ECO:0000256" key="8">
    <source>
        <dbReference type="ARBA" id="ARBA00023242"/>
    </source>
</evidence>
<dbReference type="KEGG" id="psco:LY89DRAFT_778665"/>
<dbReference type="GO" id="GO:0000462">
    <property type="term" value="P:maturation of SSU-rRNA from tricistronic rRNA transcript (SSU-rRNA, 5.8S rRNA, LSU-rRNA)"/>
    <property type="evidence" value="ECO:0007669"/>
    <property type="project" value="TreeGrafter"/>
</dbReference>
<dbReference type="InterPro" id="IPR019310">
    <property type="entry name" value="Efg1"/>
</dbReference>
<dbReference type="GeneID" id="28831953"/>
<dbReference type="Proteomes" id="UP000070700">
    <property type="component" value="Unassembled WGS sequence"/>
</dbReference>
<evidence type="ECO:0000256" key="5">
    <source>
        <dbReference type="ARBA" id="ARBA00019827"/>
    </source>
</evidence>